<keyword evidence="2" id="KW-0812">Transmembrane</keyword>
<feature type="compositionally biased region" description="Low complexity" evidence="1">
    <location>
        <begin position="168"/>
        <end position="209"/>
    </location>
</feature>
<dbReference type="OrthoDB" id="4307327at2"/>
<accession>A0A5B0AE81</accession>
<reference evidence="3 4" key="1">
    <citation type="submission" date="2019-05" db="EMBL/GenBank/DDBJ databases">
        <authorList>
            <person name="Hariharan J."/>
            <person name="Choudoir M.J."/>
            <person name="Diebold P."/>
            <person name="Panke-Buisse K."/>
            <person name="Buckley D.H."/>
        </authorList>
    </citation>
    <scope>NUCLEOTIDE SEQUENCE [LARGE SCALE GENOMIC DNA]</scope>
    <source>
        <strain evidence="3 4">SUN51</strain>
    </source>
</reference>
<gene>
    <name evidence="3" type="ORF">FGF04_32100</name>
</gene>
<sequence length="262" mass="25573">MAGKAGDDGPIRPEPGTDLLDRAAAEPTKAAEPAQAAEPTKADEPAQVRDFAGADTGGAPVFVDPSGRRAGRMRRMGWLVAAGCVCSAATLGLVVTDRDSTAPWLSIPGLLGTDDVNRGAEVAGEPERSGSGSPAADNPATSAARPPAWQEDVATTGAEAMTGPRPQKSGAGSAPDAKSSSAPAAGAEGTAGPEDAGSASSGGTEASAGLPSRSPDTGEEPATQPGSQAPEPETPAEPAPSESASTGLIGGLVDAVSGLFGR</sequence>
<organism evidence="3 4">
    <name type="scientific">Streptomyces apricus</name>
    <dbReference type="NCBI Taxonomy" id="1828112"/>
    <lineage>
        <taxon>Bacteria</taxon>
        <taxon>Bacillati</taxon>
        <taxon>Actinomycetota</taxon>
        <taxon>Actinomycetes</taxon>
        <taxon>Kitasatosporales</taxon>
        <taxon>Streptomycetaceae</taxon>
        <taxon>Streptomyces</taxon>
    </lineage>
</organism>
<proteinExistence type="predicted"/>
<feature type="compositionally biased region" description="Basic and acidic residues" evidence="1">
    <location>
        <begin position="1"/>
        <end position="11"/>
    </location>
</feature>
<evidence type="ECO:0000313" key="4">
    <source>
        <dbReference type="Proteomes" id="UP000324965"/>
    </source>
</evidence>
<dbReference type="AlphaFoldDB" id="A0A5B0AE81"/>
<feature type="compositionally biased region" description="Low complexity" evidence="1">
    <location>
        <begin position="25"/>
        <end position="39"/>
    </location>
</feature>
<evidence type="ECO:0000256" key="1">
    <source>
        <dbReference type="SAM" id="MobiDB-lite"/>
    </source>
</evidence>
<dbReference type="RefSeq" id="WP_149514884.1">
    <property type="nucleotide sequence ID" value="NZ_VDFC01000058.1"/>
</dbReference>
<dbReference type="EMBL" id="VDFC01000058">
    <property type="protein sequence ID" value="KAA0927069.1"/>
    <property type="molecule type" value="Genomic_DNA"/>
</dbReference>
<protein>
    <submittedName>
        <fullName evidence="3">Uncharacterized protein</fullName>
    </submittedName>
</protein>
<feature type="region of interest" description="Disordered" evidence="1">
    <location>
        <begin position="108"/>
        <end position="250"/>
    </location>
</feature>
<comment type="caution">
    <text evidence="3">The sequence shown here is derived from an EMBL/GenBank/DDBJ whole genome shotgun (WGS) entry which is preliminary data.</text>
</comment>
<keyword evidence="4" id="KW-1185">Reference proteome</keyword>
<feature type="region of interest" description="Disordered" evidence="1">
    <location>
        <begin position="1"/>
        <end position="67"/>
    </location>
</feature>
<name>A0A5B0AE81_9ACTN</name>
<keyword evidence="2" id="KW-1133">Transmembrane helix</keyword>
<keyword evidence="2" id="KW-0472">Membrane</keyword>
<evidence type="ECO:0000313" key="3">
    <source>
        <dbReference type="EMBL" id="KAA0927069.1"/>
    </source>
</evidence>
<feature type="transmembrane region" description="Helical" evidence="2">
    <location>
        <begin position="76"/>
        <end position="95"/>
    </location>
</feature>
<evidence type="ECO:0000256" key="2">
    <source>
        <dbReference type="SAM" id="Phobius"/>
    </source>
</evidence>
<dbReference type="Proteomes" id="UP000324965">
    <property type="component" value="Unassembled WGS sequence"/>
</dbReference>